<dbReference type="Proteomes" id="UP001396898">
    <property type="component" value="Unassembled WGS sequence"/>
</dbReference>
<dbReference type="EMBL" id="JAQQWI010000012">
    <property type="protein sequence ID" value="KAK8016018.1"/>
    <property type="molecule type" value="Genomic_DNA"/>
</dbReference>
<keyword evidence="3" id="KW-1185">Reference proteome</keyword>
<organism evidence="2 3">
    <name type="scientific">Apiospora marii</name>
    <dbReference type="NCBI Taxonomy" id="335849"/>
    <lineage>
        <taxon>Eukaryota</taxon>
        <taxon>Fungi</taxon>
        <taxon>Dikarya</taxon>
        <taxon>Ascomycota</taxon>
        <taxon>Pezizomycotina</taxon>
        <taxon>Sordariomycetes</taxon>
        <taxon>Xylariomycetidae</taxon>
        <taxon>Amphisphaeriales</taxon>
        <taxon>Apiosporaceae</taxon>
        <taxon>Apiospora</taxon>
    </lineage>
</organism>
<protein>
    <submittedName>
        <fullName evidence="2">Ubiquinone menaquinone biosynthesis C-methyltransferase</fullName>
    </submittedName>
</protein>
<accession>A0ABR1RM60</accession>
<name>A0ABR1RM60_9PEZI</name>
<evidence type="ECO:0000313" key="2">
    <source>
        <dbReference type="EMBL" id="KAK8016018.1"/>
    </source>
</evidence>
<evidence type="ECO:0000259" key="1">
    <source>
        <dbReference type="Pfam" id="PF08242"/>
    </source>
</evidence>
<dbReference type="CDD" id="cd02440">
    <property type="entry name" value="AdoMet_MTases"/>
    <property type="match status" value="1"/>
</dbReference>
<comment type="caution">
    <text evidence="2">The sequence shown here is derived from an EMBL/GenBank/DDBJ whole genome shotgun (WGS) entry which is preliminary data.</text>
</comment>
<feature type="domain" description="Methyltransferase type 12" evidence="1">
    <location>
        <begin position="47"/>
        <end position="136"/>
    </location>
</feature>
<dbReference type="SUPFAM" id="SSF53335">
    <property type="entry name" value="S-adenosyl-L-methionine-dependent methyltransferases"/>
    <property type="match status" value="1"/>
</dbReference>
<dbReference type="InterPro" id="IPR029063">
    <property type="entry name" value="SAM-dependent_MTases_sf"/>
</dbReference>
<evidence type="ECO:0000313" key="3">
    <source>
        <dbReference type="Proteomes" id="UP001396898"/>
    </source>
</evidence>
<dbReference type="Pfam" id="PF08242">
    <property type="entry name" value="Methyltransf_12"/>
    <property type="match status" value="1"/>
</dbReference>
<sequence>MENNNPTQDNYDEQAKAYSQFISTPLGTLEKELFELCIRDCDGMKVLDMGGGTGLRARDALRAGAGSVDVVDISAEMMRHGQAYEKSIGRDRITWYQADPYDMVIANGIFEHAQNLQEFEAMWRNAAAYLKPGGRLVSNRNDPRSAAARGDGQYGVVFDDRVVLDDRITFRYRALTEPTLVFESNALEAHYAGSFEIPGQYFEDFQNVPFEETPVVQADREFWKGYLEDPILYIFTARKKS</sequence>
<gene>
    <name evidence="2" type="ORF">PG991_008906</name>
</gene>
<reference evidence="2 3" key="1">
    <citation type="submission" date="2023-01" db="EMBL/GenBank/DDBJ databases">
        <title>Analysis of 21 Apiospora genomes using comparative genomics revels a genus with tremendous synthesis potential of carbohydrate active enzymes and secondary metabolites.</title>
        <authorList>
            <person name="Sorensen T."/>
        </authorList>
    </citation>
    <scope>NUCLEOTIDE SEQUENCE [LARGE SCALE GENOMIC DNA]</scope>
    <source>
        <strain evidence="2 3">CBS 20057</strain>
    </source>
</reference>
<keyword evidence="2" id="KW-0830">Ubiquinone</keyword>
<dbReference type="InterPro" id="IPR013217">
    <property type="entry name" value="Methyltransf_12"/>
</dbReference>
<proteinExistence type="predicted"/>
<dbReference type="Gene3D" id="3.40.50.150">
    <property type="entry name" value="Vaccinia Virus protein VP39"/>
    <property type="match status" value="1"/>
</dbReference>